<dbReference type="InterPro" id="IPR015424">
    <property type="entry name" value="PyrdxlP-dep_Trfase"/>
</dbReference>
<sequence length="602" mass="66090">MRLAVRFRHFGGSTGYGHDDGGGREALDSVFAQIVGAEAAIVRPQFFSGTHAIACALFALLRPGHELLAVAGPPYDTLEEVIGIRGSANVGSLKDFGVAYREVPLAADGGLDWDALANAVRPETGCAFIQRSCAQDTGRVSIRGGMDSSKYRSRGYTMASSNNKRPPPYLLLLLLALGAAALSVGILHKMRERRVFSILLQERDQQLISLQALLQKEQEISKEMRRKMDELEAKTSVLSIERTELKNKLMDSETTTTYLTNTQKELEAALVEKEGHINQMKENAAASGPEQMAAIKELLQQKEAELEQIKTKLHDYKKSDTNISESILVGTNNENTTSDTVVPENSANPGDSAPAEEHHSYDNSASESNQDESTGASTNNENATVDTVVVDKYANSSDSTPATTEEPHPYNTTASESNPQENSSPEQHFIKLRTNREDDEPQDKTGDANDNSNDALEGSHLGKSELPQWSPKLADSQDNSTEELDSTRQLENSQGEANYESRGSNLLEKEVEASNEVEPMKETSPETELETSKDSLSEANQNSTQAVEPVADPADVKPSMPIYNDETKETSKRRRRRKFRSRRKKRTNAAATNVDGEVTKVR</sequence>
<evidence type="ECO:0000256" key="2">
    <source>
        <dbReference type="SAM" id="MobiDB-lite"/>
    </source>
</evidence>
<keyword evidence="3" id="KW-0812">Transmembrane</keyword>
<dbReference type="PaxDb" id="65489-OBART04G25070.1"/>
<keyword evidence="3" id="KW-0472">Membrane</keyword>
<feature type="compositionally biased region" description="Polar residues" evidence="2">
    <location>
        <begin position="537"/>
        <end position="546"/>
    </location>
</feature>
<dbReference type="EnsemblPlants" id="OBART04G25070.1">
    <property type="protein sequence ID" value="OBART04G25070.1"/>
    <property type="gene ID" value="OBART04G25070"/>
</dbReference>
<evidence type="ECO:0000256" key="1">
    <source>
        <dbReference type="SAM" id="Coils"/>
    </source>
</evidence>
<feature type="region of interest" description="Disordered" evidence="2">
    <location>
        <begin position="327"/>
        <end position="602"/>
    </location>
</feature>
<evidence type="ECO:0000256" key="3">
    <source>
        <dbReference type="SAM" id="Phobius"/>
    </source>
</evidence>
<dbReference type="PANTHER" id="PTHR36143:SF8">
    <property type="entry name" value="OS04G0636200 PROTEIN"/>
    <property type="match status" value="1"/>
</dbReference>
<evidence type="ECO:0000313" key="5">
    <source>
        <dbReference type="Proteomes" id="UP000026960"/>
    </source>
</evidence>
<dbReference type="Gene3D" id="3.40.640.10">
    <property type="entry name" value="Type I PLP-dependent aspartate aminotransferase-like (Major domain)"/>
    <property type="match status" value="1"/>
</dbReference>
<dbReference type="PANTHER" id="PTHR36143">
    <property type="entry name" value="OS08G0177500 PROTEIN"/>
    <property type="match status" value="1"/>
</dbReference>
<feature type="compositionally biased region" description="Polar residues" evidence="2">
    <location>
        <begin position="487"/>
        <end position="504"/>
    </location>
</feature>
<reference evidence="4" key="1">
    <citation type="journal article" date="2009" name="Rice">
        <title>De Novo Next Generation Sequencing of Plant Genomes.</title>
        <authorList>
            <person name="Rounsley S."/>
            <person name="Marri P.R."/>
            <person name="Yu Y."/>
            <person name="He R."/>
            <person name="Sisneros N."/>
            <person name="Goicoechea J.L."/>
            <person name="Lee S.J."/>
            <person name="Angelova A."/>
            <person name="Kudrna D."/>
            <person name="Luo M."/>
            <person name="Affourtit J."/>
            <person name="Desany B."/>
            <person name="Knight J."/>
            <person name="Niazi F."/>
            <person name="Egholm M."/>
            <person name="Wing R.A."/>
        </authorList>
    </citation>
    <scope>NUCLEOTIDE SEQUENCE [LARGE SCALE GENOMIC DNA]</scope>
    <source>
        <strain evidence="4">cv. IRGC 105608</strain>
    </source>
</reference>
<feature type="compositionally biased region" description="Polar residues" evidence="2">
    <location>
        <begin position="327"/>
        <end position="349"/>
    </location>
</feature>
<dbReference type="Gramene" id="OBART04G25070.1">
    <property type="protein sequence ID" value="OBART04G25070.1"/>
    <property type="gene ID" value="OBART04G25070"/>
</dbReference>
<dbReference type="SUPFAM" id="SSF53383">
    <property type="entry name" value="PLP-dependent transferases"/>
    <property type="match status" value="1"/>
</dbReference>
<keyword evidence="3" id="KW-1133">Transmembrane helix</keyword>
<reference evidence="4" key="2">
    <citation type="submission" date="2015-03" db="UniProtKB">
        <authorList>
            <consortium name="EnsemblPlants"/>
        </authorList>
    </citation>
    <scope>IDENTIFICATION</scope>
</reference>
<evidence type="ECO:0000313" key="4">
    <source>
        <dbReference type="EnsemblPlants" id="OBART04G25070.1"/>
    </source>
</evidence>
<protein>
    <submittedName>
        <fullName evidence="4">Uncharacterized protein</fullName>
    </submittedName>
</protein>
<dbReference type="AlphaFoldDB" id="A0A0D3G039"/>
<organism evidence="4">
    <name type="scientific">Oryza barthii</name>
    <dbReference type="NCBI Taxonomy" id="65489"/>
    <lineage>
        <taxon>Eukaryota</taxon>
        <taxon>Viridiplantae</taxon>
        <taxon>Streptophyta</taxon>
        <taxon>Embryophyta</taxon>
        <taxon>Tracheophyta</taxon>
        <taxon>Spermatophyta</taxon>
        <taxon>Magnoliopsida</taxon>
        <taxon>Liliopsida</taxon>
        <taxon>Poales</taxon>
        <taxon>Poaceae</taxon>
        <taxon>BOP clade</taxon>
        <taxon>Oryzoideae</taxon>
        <taxon>Oryzeae</taxon>
        <taxon>Oryzinae</taxon>
        <taxon>Oryza</taxon>
    </lineage>
</organism>
<dbReference type="eggNOG" id="ENOG502RXMM">
    <property type="taxonomic scope" value="Eukaryota"/>
</dbReference>
<dbReference type="InterPro" id="IPR009651">
    <property type="entry name" value="Met_g_lyase_put"/>
</dbReference>
<proteinExistence type="predicted"/>
<keyword evidence="5" id="KW-1185">Reference proteome</keyword>
<feature type="compositionally biased region" description="Basic residues" evidence="2">
    <location>
        <begin position="571"/>
        <end position="587"/>
    </location>
</feature>
<dbReference type="InterPro" id="IPR015421">
    <property type="entry name" value="PyrdxlP-dep_Trfase_major"/>
</dbReference>
<dbReference type="STRING" id="65489.A0A0D3G039"/>
<feature type="compositionally biased region" description="Polar residues" evidence="2">
    <location>
        <begin position="362"/>
        <end position="385"/>
    </location>
</feature>
<feature type="transmembrane region" description="Helical" evidence="3">
    <location>
        <begin position="169"/>
        <end position="187"/>
    </location>
</feature>
<feature type="compositionally biased region" description="Basic and acidic residues" evidence="2">
    <location>
        <begin position="507"/>
        <end position="536"/>
    </location>
</feature>
<dbReference type="HOGENOM" id="CLU_015396_1_0_1"/>
<feature type="coiled-coil region" evidence="1">
    <location>
        <begin position="210"/>
        <end position="319"/>
    </location>
</feature>
<name>A0A0D3G039_9ORYZ</name>
<feature type="compositionally biased region" description="Polar residues" evidence="2">
    <location>
        <begin position="394"/>
        <end position="403"/>
    </location>
</feature>
<dbReference type="Proteomes" id="UP000026960">
    <property type="component" value="Chromosome 4"/>
</dbReference>
<accession>A0A0D3G039</accession>
<feature type="compositionally biased region" description="Low complexity" evidence="2">
    <location>
        <begin position="415"/>
        <end position="427"/>
    </location>
</feature>
<dbReference type="Pfam" id="PF06838">
    <property type="entry name" value="Met_gamma_lyase"/>
    <property type="match status" value="1"/>
</dbReference>
<keyword evidence="1" id="KW-0175">Coiled coil</keyword>